<dbReference type="AlphaFoldDB" id="A0A2A5CBC5"/>
<keyword evidence="1" id="KW-0812">Transmembrane</keyword>
<keyword evidence="1" id="KW-1133">Transmembrane helix</keyword>
<accession>A0A2A5CBC5</accession>
<evidence type="ECO:0000313" key="2">
    <source>
        <dbReference type="EMBL" id="PCJ41127.1"/>
    </source>
</evidence>
<reference evidence="3" key="1">
    <citation type="submission" date="2017-08" db="EMBL/GenBank/DDBJ databases">
        <title>A dynamic microbial community with high functional redundancy inhabits the cold, oxic subseafloor aquifer.</title>
        <authorList>
            <person name="Tully B.J."/>
            <person name="Wheat C.G."/>
            <person name="Glazer B.T."/>
            <person name="Huber J.A."/>
        </authorList>
    </citation>
    <scope>NUCLEOTIDE SEQUENCE [LARGE SCALE GENOMIC DNA]</scope>
</reference>
<organism evidence="2 3">
    <name type="scientific">SAR86 cluster bacterium</name>
    <dbReference type="NCBI Taxonomy" id="2030880"/>
    <lineage>
        <taxon>Bacteria</taxon>
        <taxon>Pseudomonadati</taxon>
        <taxon>Pseudomonadota</taxon>
        <taxon>Gammaproteobacteria</taxon>
        <taxon>SAR86 cluster</taxon>
    </lineage>
</organism>
<protein>
    <submittedName>
        <fullName evidence="2">Uncharacterized protein</fullName>
    </submittedName>
</protein>
<feature type="transmembrane region" description="Helical" evidence="1">
    <location>
        <begin position="6"/>
        <end position="24"/>
    </location>
</feature>
<dbReference type="Proteomes" id="UP000228987">
    <property type="component" value="Unassembled WGS sequence"/>
</dbReference>
<gene>
    <name evidence="2" type="ORF">COA71_08755</name>
</gene>
<evidence type="ECO:0000313" key="3">
    <source>
        <dbReference type="Proteomes" id="UP000228987"/>
    </source>
</evidence>
<proteinExistence type="predicted"/>
<feature type="transmembrane region" description="Helical" evidence="1">
    <location>
        <begin position="36"/>
        <end position="54"/>
    </location>
</feature>
<keyword evidence="1" id="KW-0472">Membrane</keyword>
<dbReference type="EMBL" id="NVWI01000006">
    <property type="protein sequence ID" value="PCJ41127.1"/>
    <property type="molecule type" value="Genomic_DNA"/>
</dbReference>
<comment type="caution">
    <text evidence="2">The sequence shown here is derived from an EMBL/GenBank/DDBJ whole genome shotgun (WGS) entry which is preliminary data.</text>
</comment>
<name>A0A2A5CBC5_9GAMM</name>
<evidence type="ECO:0000256" key="1">
    <source>
        <dbReference type="SAM" id="Phobius"/>
    </source>
</evidence>
<sequence length="114" mass="13054">MGGTNLWIFLGFIVLIGNLVLTREIVNHVLFIKERLLLLAILWLIPVVGLFYSFRKLGFDYYETTESTNTVASPDIMGMGDYFNPNAKTEQVIEEKYKSAPEENIFERESKGSK</sequence>